<comment type="caution">
    <text evidence="7">The sequence shown here is derived from an EMBL/GenBank/DDBJ whole genome shotgun (WGS) entry which is preliminary data.</text>
</comment>
<dbReference type="InterPro" id="IPR011020">
    <property type="entry name" value="HTTM-like"/>
</dbReference>
<evidence type="ECO:0000259" key="6">
    <source>
        <dbReference type="SMART" id="SM00752"/>
    </source>
</evidence>
<evidence type="ECO:0000256" key="4">
    <source>
        <dbReference type="ARBA" id="ARBA00023136"/>
    </source>
</evidence>
<sequence length="336" mass="38109">MFKKISIYAYNLGVSNSPWTNVYGFARTLLALSLLLTLSLNDAKILFRPASGITEFPSCTNNISIFCIVPNDYLYLNIVKWVCVCLLILVASGWRPQITGIIHWYIAYSLQVSAMTIDGGEQVNAVLSLLLLPITLTDSRKWHWQAPIQKEIKSDKEIVKRIIAIVTFFVIRFQIAILYLHSTVAKVFNTEWIDGTAVYYYLADPMLGLPPLLYNLVQPILSSPFVVFATWGTLVLQICLFGALFVPEKHWNKFLIIALVFHESIAVMLGLISFSITMCGALILYLRPLDQEFKLLKKQNLTHSKNEPLNFNTMDKKSAVNESADIDRSVYTCRKI</sequence>
<feature type="transmembrane region" description="Helical" evidence="5">
    <location>
        <begin position="199"/>
        <end position="217"/>
    </location>
</feature>
<dbReference type="InterPro" id="IPR052964">
    <property type="entry name" value="Sporulation_signal_mat"/>
</dbReference>
<feature type="transmembrane region" description="Helical" evidence="5">
    <location>
        <begin position="224"/>
        <end position="245"/>
    </location>
</feature>
<keyword evidence="2 5" id="KW-0812">Transmembrane</keyword>
<keyword evidence="3 5" id="KW-1133">Transmembrane helix</keyword>
<evidence type="ECO:0000256" key="1">
    <source>
        <dbReference type="ARBA" id="ARBA00004127"/>
    </source>
</evidence>
<gene>
    <name evidence="7" type="ORF">JFL43_12155</name>
</gene>
<evidence type="ECO:0000256" key="2">
    <source>
        <dbReference type="ARBA" id="ARBA00022692"/>
    </source>
</evidence>
<comment type="subcellular location">
    <subcellularLocation>
        <location evidence="1">Endomembrane system</location>
        <topology evidence="1">Multi-pass membrane protein</topology>
    </subcellularLocation>
</comment>
<dbReference type="Proteomes" id="UP000618943">
    <property type="component" value="Unassembled WGS sequence"/>
</dbReference>
<dbReference type="RefSeq" id="WP_200749252.1">
    <property type="nucleotide sequence ID" value="NZ_JAEOAH010000016.1"/>
</dbReference>
<feature type="domain" description="HTTM-like" evidence="6">
    <location>
        <begin position="15"/>
        <end position="290"/>
    </location>
</feature>
<dbReference type="NCBIfam" id="TIGR04033">
    <property type="entry name" value="export_SdpB"/>
    <property type="match status" value="1"/>
</dbReference>
<dbReference type="PANTHER" id="PTHR39535:SF2">
    <property type="entry name" value="HTTM DOMAIN-CONTAINING PROTEIN"/>
    <property type="match status" value="1"/>
</dbReference>
<evidence type="ECO:0000313" key="8">
    <source>
        <dbReference type="Proteomes" id="UP000618943"/>
    </source>
</evidence>
<reference evidence="7 8" key="1">
    <citation type="submission" date="2020-12" db="EMBL/GenBank/DDBJ databases">
        <title>YIM B01967 draft genome.</title>
        <authorList>
            <person name="Yan X."/>
        </authorList>
    </citation>
    <scope>NUCLEOTIDE SEQUENCE [LARGE SCALE GENOMIC DNA]</scope>
    <source>
        <strain evidence="7 8">YIM B01967</strain>
    </source>
</reference>
<keyword evidence="4 5" id="KW-0472">Membrane</keyword>
<dbReference type="EMBL" id="JAEOAH010000016">
    <property type="protein sequence ID" value="MBK3495588.1"/>
    <property type="molecule type" value="Genomic_DNA"/>
</dbReference>
<feature type="transmembrane region" description="Helical" evidence="5">
    <location>
        <begin position="158"/>
        <end position="179"/>
    </location>
</feature>
<accession>A0ABS1H992</accession>
<dbReference type="InterPro" id="IPR023894">
    <property type="entry name" value="Sporulation_SdpB"/>
</dbReference>
<dbReference type="PANTHER" id="PTHR39535">
    <property type="entry name" value="SPORULATION-DELAYING PROTEIN SDPB"/>
    <property type="match status" value="1"/>
</dbReference>
<proteinExistence type="predicted"/>
<keyword evidence="8" id="KW-1185">Reference proteome</keyword>
<organism evidence="7 8">
    <name type="scientific">Viridibacillus soli</name>
    <dbReference type="NCBI Taxonomy" id="2798301"/>
    <lineage>
        <taxon>Bacteria</taxon>
        <taxon>Bacillati</taxon>
        <taxon>Bacillota</taxon>
        <taxon>Bacilli</taxon>
        <taxon>Bacillales</taxon>
        <taxon>Caryophanaceae</taxon>
        <taxon>Viridibacillus</taxon>
    </lineage>
</organism>
<protein>
    <submittedName>
        <fullName evidence="7">HTTM domain-containing protein</fullName>
    </submittedName>
</protein>
<name>A0ABS1H992_9BACL</name>
<evidence type="ECO:0000313" key="7">
    <source>
        <dbReference type="EMBL" id="MBK3495588.1"/>
    </source>
</evidence>
<evidence type="ECO:0000256" key="3">
    <source>
        <dbReference type="ARBA" id="ARBA00022989"/>
    </source>
</evidence>
<evidence type="ECO:0000256" key="5">
    <source>
        <dbReference type="SAM" id="Phobius"/>
    </source>
</evidence>
<dbReference type="SMART" id="SM00752">
    <property type="entry name" value="HTTM"/>
    <property type="match status" value="1"/>
</dbReference>
<feature type="transmembrane region" description="Helical" evidence="5">
    <location>
        <begin position="265"/>
        <end position="286"/>
    </location>
</feature>